<evidence type="ECO:0000313" key="6">
    <source>
        <dbReference type="Proteomes" id="UP000056209"/>
    </source>
</evidence>
<sequence>MTRPEATLIIDLAGADLTQQDARWLRDHPVGGVCLFARNITTPQRTARLTADIRDALGRDVLIATDQEGGAVLRRLDVPPPPTPQALGELGEEAAAFHAGQIAARGLLELGINWNFAPSLDVNVDPLNPVIGERSFGPDPQRVAQLGVAWAQGSEAAGVLSAVKHYPGHGDTRVDSHEDLPVVDKTRAALEEAEWVPFRAAAQAGLGSVMTAHILYPQLDPARPATLSRTLLDGVLRGEWGYGGVIVTDAMDMGAIARRWPQGRAAGLALAAGADAVLVCGHGDRAVTDAHVRALRAAQADGIVPGERLHEALGRLRAAGARFPGQPRPYPAPQRQADDAALLDWARRALRVQGQGPHLDPGATTLLLAPSGTALGGPYGDVVTLDDLHAALRPHLPALVTADLLDPAATDRVLNAHPQAPVLLASTGRWGVTAQARALAPTVMGRAWHLCLWNPDDAHALTLPAVVTHGFRRPNLQALAEMLATR</sequence>
<organism evidence="5 6">
    <name type="scientific">Deinococcus grandis</name>
    <dbReference type="NCBI Taxonomy" id="57498"/>
    <lineage>
        <taxon>Bacteria</taxon>
        <taxon>Thermotogati</taxon>
        <taxon>Deinococcota</taxon>
        <taxon>Deinococci</taxon>
        <taxon>Deinococcales</taxon>
        <taxon>Deinococcaceae</taxon>
        <taxon>Deinococcus</taxon>
    </lineage>
</organism>
<proteinExistence type="inferred from homology"/>
<reference evidence="6" key="1">
    <citation type="submission" date="2015-11" db="EMBL/GenBank/DDBJ databases">
        <title>Draft Genome Sequence of the Radioresistant Bacterium Deinococcus grandis, Isolated from Freshwater Fish in Japan.</title>
        <authorList>
            <person name="Satoh K."/>
            <person name="Onodera T."/>
            <person name="Omoso K."/>
            <person name="Takeda-Yano K."/>
            <person name="Katayama T."/>
            <person name="Oono Y."/>
            <person name="Narumi I."/>
        </authorList>
    </citation>
    <scope>NUCLEOTIDE SEQUENCE [LARGE SCALE GENOMIC DNA]</scope>
    <source>
        <strain evidence="6">ATCC 43672</strain>
    </source>
</reference>
<keyword evidence="6" id="KW-1185">Reference proteome</keyword>
<protein>
    <submittedName>
        <fullName evidence="5">Glycoside hydrolase family 3 domain protein</fullName>
    </submittedName>
</protein>
<evidence type="ECO:0000259" key="4">
    <source>
        <dbReference type="Pfam" id="PF00933"/>
    </source>
</evidence>
<dbReference type="InterPro" id="IPR001764">
    <property type="entry name" value="Glyco_hydro_3_N"/>
</dbReference>
<comment type="similarity">
    <text evidence="1">Belongs to the glycosyl hydrolase 3 family.</text>
</comment>
<evidence type="ECO:0000313" key="5">
    <source>
        <dbReference type="EMBL" id="GAQ23312.1"/>
    </source>
</evidence>
<keyword evidence="2 5" id="KW-0378">Hydrolase</keyword>
<dbReference type="RefSeq" id="WP_058979081.1">
    <property type="nucleotide sequence ID" value="NZ_BCMS01000002.1"/>
</dbReference>
<dbReference type="NCBIfam" id="NF003740">
    <property type="entry name" value="PRK05337.1"/>
    <property type="match status" value="1"/>
</dbReference>
<name>A0A117DPE4_9DEIO</name>
<evidence type="ECO:0000256" key="1">
    <source>
        <dbReference type="ARBA" id="ARBA00005336"/>
    </source>
</evidence>
<dbReference type="InterPro" id="IPR050226">
    <property type="entry name" value="NagZ_Beta-hexosaminidase"/>
</dbReference>
<dbReference type="EMBL" id="BCMS01000002">
    <property type="protein sequence ID" value="GAQ23312.1"/>
    <property type="molecule type" value="Genomic_DNA"/>
</dbReference>
<dbReference type="InterPro" id="IPR017853">
    <property type="entry name" value="GH"/>
</dbReference>
<dbReference type="SUPFAM" id="SSF51445">
    <property type="entry name" value="(Trans)glycosidases"/>
    <property type="match status" value="1"/>
</dbReference>
<evidence type="ECO:0000256" key="2">
    <source>
        <dbReference type="ARBA" id="ARBA00022801"/>
    </source>
</evidence>
<keyword evidence="3" id="KW-0326">Glycosidase</keyword>
<dbReference type="PROSITE" id="PS00775">
    <property type="entry name" value="GLYCOSYL_HYDROL_F3"/>
    <property type="match status" value="1"/>
</dbReference>
<dbReference type="InterPro" id="IPR019800">
    <property type="entry name" value="Glyco_hydro_3_AS"/>
</dbReference>
<evidence type="ECO:0000256" key="3">
    <source>
        <dbReference type="ARBA" id="ARBA00023295"/>
    </source>
</evidence>
<dbReference type="Proteomes" id="UP000056209">
    <property type="component" value="Unassembled WGS sequence"/>
</dbReference>
<accession>A0A117DPE4</accession>
<comment type="caution">
    <text evidence="5">The sequence shown here is derived from an EMBL/GenBank/DDBJ whole genome shotgun (WGS) entry which is preliminary data.</text>
</comment>
<feature type="domain" description="Glycoside hydrolase family 3 N-terminal" evidence="4">
    <location>
        <begin position="17"/>
        <end position="316"/>
    </location>
</feature>
<dbReference type="InterPro" id="IPR036962">
    <property type="entry name" value="Glyco_hydro_3_N_sf"/>
</dbReference>
<dbReference type="PANTHER" id="PTHR30480">
    <property type="entry name" value="BETA-HEXOSAMINIDASE-RELATED"/>
    <property type="match status" value="1"/>
</dbReference>
<dbReference type="PANTHER" id="PTHR30480:SF16">
    <property type="entry name" value="GLYCOSIDE HYDROLASE FAMILY 3 DOMAIN PROTEIN"/>
    <property type="match status" value="1"/>
</dbReference>
<dbReference type="Pfam" id="PF00933">
    <property type="entry name" value="Glyco_hydro_3"/>
    <property type="match status" value="1"/>
</dbReference>
<dbReference type="GO" id="GO:0005975">
    <property type="term" value="P:carbohydrate metabolic process"/>
    <property type="evidence" value="ECO:0007669"/>
    <property type="project" value="InterPro"/>
</dbReference>
<dbReference type="OrthoDB" id="9805821at2"/>
<dbReference type="AlphaFoldDB" id="A0A117DPE4"/>
<gene>
    <name evidence="5" type="ORF">DEIGR_200167</name>
</gene>
<dbReference type="GO" id="GO:0009254">
    <property type="term" value="P:peptidoglycan turnover"/>
    <property type="evidence" value="ECO:0007669"/>
    <property type="project" value="TreeGrafter"/>
</dbReference>
<dbReference type="Gene3D" id="3.20.20.300">
    <property type="entry name" value="Glycoside hydrolase, family 3, N-terminal domain"/>
    <property type="match status" value="1"/>
</dbReference>
<dbReference type="GO" id="GO:0004553">
    <property type="term" value="F:hydrolase activity, hydrolyzing O-glycosyl compounds"/>
    <property type="evidence" value="ECO:0007669"/>
    <property type="project" value="InterPro"/>
</dbReference>